<evidence type="ECO:0000313" key="3">
    <source>
        <dbReference type="Proteomes" id="UP000239001"/>
    </source>
</evidence>
<organism evidence="2 3">
    <name type="scientific">Aphanothece hegewaldii CCALA 016</name>
    <dbReference type="NCBI Taxonomy" id="2107694"/>
    <lineage>
        <taxon>Bacteria</taxon>
        <taxon>Bacillati</taxon>
        <taxon>Cyanobacteriota</taxon>
        <taxon>Cyanophyceae</taxon>
        <taxon>Oscillatoriophycideae</taxon>
        <taxon>Chroococcales</taxon>
        <taxon>Aphanothecaceae</taxon>
        <taxon>Aphanothece</taxon>
    </lineage>
</organism>
<evidence type="ECO:0000313" key="2">
    <source>
        <dbReference type="EMBL" id="PSF38679.1"/>
    </source>
</evidence>
<dbReference type="Gene3D" id="1.10.1220.10">
    <property type="entry name" value="Met repressor-like"/>
    <property type="match status" value="1"/>
</dbReference>
<evidence type="ECO:0000259" key="1">
    <source>
        <dbReference type="Pfam" id="PF01402"/>
    </source>
</evidence>
<proteinExistence type="predicted"/>
<name>A0A2T1M1T7_9CHRO</name>
<dbReference type="EMBL" id="PXOH01000003">
    <property type="protein sequence ID" value="PSF38679.1"/>
    <property type="molecule type" value="Genomic_DNA"/>
</dbReference>
<reference evidence="2 3" key="1">
    <citation type="submission" date="2018-03" db="EMBL/GenBank/DDBJ databases">
        <title>The ancient ancestry and fast evolution of plastids.</title>
        <authorList>
            <person name="Moore K.R."/>
            <person name="Magnabosco C."/>
            <person name="Momper L."/>
            <person name="Gold D.A."/>
            <person name="Bosak T."/>
            <person name="Fournier G.P."/>
        </authorList>
    </citation>
    <scope>NUCLEOTIDE SEQUENCE [LARGE SCALE GENOMIC DNA]</scope>
    <source>
        <strain evidence="2 3">CCALA 016</strain>
    </source>
</reference>
<gene>
    <name evidence="2" type="ORF">C7H19_04000</name>
</gene>
<accession>A0A2T1M1T7</accession>
<dbReference type="SUPFAM" id="SSF47598">
    <property type="entry name" value="Ribbon-helix-helix"/>
    <property type="match status" value="1"/>
</dbReference>
<comment type="caution">
    <text evidence="2">The sequence shown here is derived from an EMBL/GenBank/DDBJ whole genome shotgun (WGS) entry which is preliminary data.</text>
</comment>
<sequence length="50" mass="5842">MKKKLIQKRLTIGLSQPEIERLDAYCKETGRNYSDVIRECIRKLKPSFGS</sequence>
<dbReference type="OrthoDB" id="516070at2"/>
<dbReference type="RefSeq" id="WP_106455601.1">
    <property type="nucleotide sequence ID" value="NZ_PXOH01000003.1"/>
</dbReference>
<dbReference type="InterPro" id="IPR013321">
    <property type="entry name" value="Arc_rbn_hlx_hlx"/>
</dbReference>
<dbReference type="AlphaFoldDB" id="A0A2T1M1T7"/>
<feature type="domain" description="Ribbon-helix-helix protein CopG" evidence="1">
    <location>
        <begin position="8"/>
        <end position="44"/>
    </location>
</feature>
<dbReference type="InterPro" id="IPR010985">
    <property type="entry name" value="Ribbon_hlx_hlx"/>
</dbReference>
<dbReference type="Pfam" id="PF01402">
    <property type="entry name" value="RHH_1"/>
    <property type="match status" value="1"/>
</dbReference>
<reference evidence="2 3" key="2">
    <citation type="submission" date="2018-03" db="EMBL/GenBank/DDBJ databases">
        <authorList>
            <person name="Keele B.F."/>
        </authorList>
    </citation>
    <scope>NUCLEOTIDE SEQUENCE [LARGE SCALE GENOMIC DNA]</scope>
    <source>
        <strain evidence="2 3">CCALA 016</strain>
    </source>
</reference>
<dbReference type="Proteomes" id="UP000239001">
    <property type="component" value="Unassembled WGS sequence"/>
</dbReference>
<dbReference type="GO" id="GO:0006355">
    <property type="term" value="P:regulation of DNA-templated transcription"/>
    <property type="evidence" value="ECO:0007669"/>
    <property type="project" value="InterPro"/>
</dbReference>
<dbReference type="InterPro" id="IPR002145">
    <property type="entry name" value="CopG"/>
</dbReference>
<protein>
    <submittedName>
        <fullName evidence="2">CopG family transcriptional regulator</fullName>
    </submittedName>
</protein>
<keyword evidence="3" id="KW-1185">Reference proteome</keyword>